<feature type="domain" description="HD-GYP" evidence="2">
    <location>
        <begin position="208"/>
        <end position="403"/>
    </location>
</feature>
<dbReference type="Proteomes" id="UP000718593">
    <property type="component" value="Unassembled WGS sequence"/>
</dbReference>
<dbReference type="EMBL" id="JABZMI010000021">
    <property type="protein sequence ID" value="MBF1163873.1"/>
    <property type="molecule type" value="Genomic_DNA"/>
</dbReference>
<dbReference type="InterPro" id="IPR003607">
    <property type="entry name" value="HD/PDEase_dom"/>
</dbReference>
<gene>
    <name evidence="3" type="ORF">HXL68_02425</name>
</gene>
<dbReference type="PANTHER" id="PTHR45228">
    <property type="entry name" value="CYCLIC DI-GMP PHOSPHODIESTERASE TM_0186-RELATED"/>
    <property type="match status" value="1"/>
</dbReference>
<evidence type="ECO:0000313" key="4">
    <source>
        <dbReference type="Proteomes" id="UP000718593"/>
    </source>
</evidence>
<feature type="transmembrane region" description="Helical" evidence="1">
    <location>
        <begin position="172"/>
        <end position="198"/>
    </location>
</feature>
<evidence type="ECO:0000259" key="2">
    <source>
        <dbReference type="PROSITE" id="PS51832"/>
    </source>
</evidence>
<dbReference type="InterPro" id="IPR052020">
    <property type="entry name" value="Cyclic_di-GMP/3'3'-cGAMP_PDE"/>
</dbReference>
<dbReference type="PANTHER" id="PTHR45228:SF8">
    <property type="entry name" value="TWO-COMPONENT RESPONSE REGULATOR-RELATED"/>
    <property type="match status" value="1"/>
</dbReference>
<dbReference type="AlphaFoldDB" id="A0A930BTV9"/>
<comment type="caution">
    <text evidence="3">The sequence shown here is derived from an EMBL/GenBank/DDBJ whole genome shotgun (WGS) entry which is preliminary data.</text>
</comment>
<keyword evidence="1" id="KW-0472">Membrane</keyword>
<protein>
    <submittedName>
        <fullName evidence="3">HD domain-containing protein</fullName>
    </submittedName>
</protein>
<dbReference type="Pfam" id="PF13487">
    <property type="entry name" value="HD_5"/>
    <property type="match status" value="1"/>
</dbReference>
<evidence type="ECO:0000313" key="3">
    <source>
        <dbReference type="EMBL" id="MBF1163873.1"/>
    </source>
</evidence>
<name>A0A930BTV9_9RHOO</name>
<dbReference type="SUPFAM" id="SSF109604">
    <property type="entry name" value="HD-domain/PDEase-like"/>
    <property type="match status" value="1"/>
</dbReference>
<proteinExistence type="predicted"/>
<dbReference type="InterPro" id="IPR037522">
    <property type="entry name" value="HD_GYP_dom"/>
</dbReference>
<evidence type="ECO:0000256" key="1">
    <source>
        <dbReference type="SAM" id="Phobius"/>
    </source>
</evidence>
<dbReference type="Gene3D" id="1.10.3210.10">
    <property type="entry name" value="Hypothetical protein af1432"/>
    <property type="match status" value="1"/>
</dbReference>
<dbReference type="CDD" id="cd00077">
    <property type="entry name" value="HDc"/>
    <property type="match status" value="1"/>
</dbReference>
<dbReference type="GO" id="GO:0008081">
    <property type="term" value="F:phosphoric diester hydrolase activity"/>
    <property type="evidence" value="ECO:0007669"/>
    <property type="project" value="UniProtKB-ARBA"/>
</dbReference>
<keyword evidence="1" id="KW-0812">Transmembrane</keyword>
<dbReference type="SMART" id="SM00471">
    <property type="entry name" value="HDc"/>
    <property type="match status" value="1"/>
</dbReference>
<keyword evidence="1" id="KW-1133">Transmembrane helix</keyword>
<reference evidence="3" key="1">
    <citation type="submission" date="2020-04" db="EMBL/GenBank/DDBJ databases">
        <title>Deep metagenomics examines the oral microbiome during advanced dental caries in children, revealing novel taxa and co-occurrences with host molecules.</title>
        <authorList>
            <person name="Baker J.L."/>
            <person name="Morton J.T."/>
            <person name="Dinis M."/>
            <person name="Alvarez R."/>
            <person name="Tran N.C."/>
            <person name="Knight R."/>
            <person name="Edlund A."/>
        </authorList>
    </citation>
    <scope>NUCLEOTIDE SEQUENCE</scope>
    <source>
        <strain evidence="3">JCVI_32_bin.24</strain>
    </source>
</reference>
<sequence>MPAIHTINSIHWMLLRRLLAVWLLVALAVTGIGYYIEVNKFEEGLAAIAASEMRTLSAKVAPDGDKEQQVLAEETKDFIRNHYLWIRVYNHHGRLVRELYNPKYTNLTEALKATISPMPHDGRRHFETRGINGQKVIHILVTLTTSESPSPLYFEGAFLLDQQTQDRQQEKIWRMLAFILFASLATVIAVYPIVLLLYRSLLKASKDILRGNLEIASVLGTAIAKRDSDTGEHNYRVTLYAIRLAEAVNLPMAEMRSLILGAFLHDVGKIGIPDAILLKPGRLSETEVAAMRKHVELGLDIVAPSHWLLIARDIIGKHHEKYDGSGYPLGLCGEAIPLTARIFAIVDVFDALTSHRPYKVPMPVEDAVSILLKHSGQHFDPALVGQFTRIVADIHAEICAKSEAELAEKLGQLLPDYFLHET</sequence>
<accession>A0A930BTV9</accession>
<organism evidence="3 4">
    <name type="scientific">Dechloromonas agitata</name>
    <dbReference type="NCBI Taxonomy" id="73030"/>
    <lineage>
        <taxon>Bacteria</taxon>
        <taxon>Pseudomonadati</taxon>
        <taxon>Pseudomonadota</taxon>
        <taxon>Betaproteobacteria</taxon>
        <taxon>Rhodocyclales</taxon>
        <taxon>Azonexaceae</taxon>
        <taxon>Dechloromonas</taxon>
    </lineage>
</organism>
<dbReference type="PROSITE" id="PS51832">
    <property type="entry name" value="HD_GYP"/>
    <property type="match status" value="1"/>
</dbReference>